<dbReference type="Proteomes" id="UP001515780">
    <property type="component" value="Unassembled WGS sequence"/>
</dbReference>
<dbReference type="EMBL" id="VWXC01000001">
    <property type="protein sequence ID" value="NIG17289.1"/>
    <property type="molecule type" value="Genomic_DNA"/>
</dbReference>
<evidence type="ECO:0000313" key="2">
    <source>
        <dbReference type="Proteomes" id="UP001515780"/>
    </source>
</evidence>
<gene>
    <name evidence="1" type="ORF">F3J37_01180</name>
</gene>
<name>A0ABX0RN22_9GAMM</name>
<dbReference type="RefSeq" id="WP_166718872.1">
    <property type="nucleotide sequence ID" value="NZ_VWXC01000001.1"/>
</dbReference>
<organism evidence="1 2">
    <name type="scientific">Candidatus Pantoea communis</name>
    <dbReference type="NCBI Taxonomy" id="2608354"/>
    <lineage>
        <taxon>Bacteria</taxon>
        <taxon>Pseudomonadati</taxon>
        <taxon>Pseudomonadota</taxon>
        <taxon>Gammaproteobacteria</taxon>
        <taxon>Enterobacterales</taxon>
        <taxon>Erwiniaceae</taxon>
        <taxon>Pantoea</taxon>
    </lineage>
</organism>
<accession>A0ABX0RN22</accession>
<reference evidence="1 2" key="1">
    <citation type="journal article" date="2019" name="bioRxiv">
        <title>Bacteria contribute to plant secondary compound degradation in a generalist herbivore system.</title>
        <authorList>
            <person name="Francoeur C.B."/>
            <person name="Khadempour L."/>
            <person name="Moreira-Soto R.D."/>
            <person name="Gotting K."/>
            <person name="Book A.J."/>
            <person name="Pinto-Tomas A.A."/>
            <person name="Keefover-Ring K."/>
            <person name="Currie C.R."/>
        </authorList>
    </citation>
    <scope>NUCLEOTIDE SEQUENCE [LARGE SCALE GENOMIC DNA]</scope>
    <source>
        <strain evidence="1">Al-1710</strain>
    </source>
</reference>
<comment type="caution">
    <text evidence="1">The sequence shown here is derived from an EMBL/GenBank/DDBJ whole genome shotgun (WGS) entry which is preliminary data.</text>
</comment>
<evidence type="ECO:0000313" key="1">
    <source>
        <dbReference type="EMBL" id="NIG17289.1"/>
    </source>
</evidence>
<protein>
    <submittedName>
        <fullName evidence="1">Uncharacterized protein</fullName>
    </submittedName>
</protein>
<proteinExistence type="predicted"/>
<sequence>MNKTDLIIDLDIMRKHGEFHTETLLDNIGVKRGRSIHMPNVNCAVYLDCEYVPESLPSYVHPYRYDSERFWG</sequence>
<keyword evidence="2" id="KW-1185">Reference proteome</keyword>